<evidence type="ECO:0000256" key="2">
    <source>
        <dbReference type="SAM" id="Phobius"/>
    </source>
</evidence>
<keyword evidence="4" id="KW-1185">Reference proteome</keyword>
<keyword evidence="2" id="KW-1133">Transmembrane helix</keyword>
<proteinExistence type="predicted"/>
<dbReference type="KEGG" id="glz:GLAREA_10784"/>
<protein>
    <submittedName>
        <fullName evidence="3">Uncharacterized protein</fullName>
    </submittedName>
</protein>
<feature type="compositionally biased region" description="Basic and acidic residues" evidence="1">
    <location>
        <begin position="88"/>
        <end position="105"/>
    </location>
</feature>
<feature type="region of interest" description="Disordered" evidence="1">
    <location>
        <begin position="85"/>
        <end position="113"/>
    </location>
</feature>
<dbReference type="EMBL" id="KE145355">
    <property type="protein sequence ID" value="EPE35088.1"/>
    <property type="molecule type" value="Genomic_DNA"/>
</dbReference>
<keyword evidence="2" id="KW-0472">Membrane</keyword>
<organism evidence="3 4">
    <name type="scientific">Glarea lozoyensis (strain ATCC 20868 / MF5171)</name>
    <dbReference type="NCBI Taxonomy" id="1116229"/>
    <lineage>
        <taxon>Eukaryota</taxon>
        <taxon>Fungi</taxon>
        <taxon>Dikarya</taxon>
        <taxon>Ascomycota</taxon>
        <taxon>Pezizomycotina</taxon>
        <taxon>Leotiomycetes</taxon>
        <taxon>Helotiales</taxon>
        <taxon>Helotiaceae</taxon>
        <taxon>Glarea</taxon>
    </lineage>
</organism>
<dbReference type="HOGENOM" id="CLU_2133747_0_0_1"/>
<accession>S3E9T1</accession>
<reference evidence="3 4" key="1">
    <citation type="journal article" date="2013" name="BMC Genomics">
        <title>Genomics-driven discovery of the pneumocandin biosynthetic gene cluster in the fungus Glarea lozoyensis.</title>
        <authorList>
            <person name="Chen L."/>
            <person name="Yue Q."/>
            <person name="Zhang X."/>
            <person name="Xiang M."/>
            <person name="Wang C."/>
            <person name="Li S."/>
            <person name="Che Y."/>
            <person name="Ortiz-Lopez F.J."/>
            <person name="Bills G.F."/>
            <person name="Liu X."/>
            <person name="An Z."/>
        </authorList>
    </citation>
    <scope>NUCLEOTIDE SEQUENCE [LARGE SCALE GENOMIC DNA]</scope>
    <source>
        <strain evidence="4">ATCC 20868 / MF5171</strain>
    </source>
</reference>
<name>S3E9T1_GLAL2</name>
<feature type="transmembrane region" description="Helical" evidence="2">
    <location>
        <begin position="5"/>
        <end position="22"/>
    </location>
</feature>
<evidence type="ECO:0000256" key="1">
    <source>
        <dbReference type="SAM" id="MobiDB-lite"/>
    </source>
</evidence>
<dbReference type="GeneID" id="19469829"/>
<evidence type="ECO:0000313" key="4">
    <source>
        <dbReference type="Proteomes" id="UP000016922"/>
    </source>
</evidence>
<dbReference type="AlphaFoldDB" id="S3E9T1"/>
<dbReference type="RefSeq" id="XP_008078075.1">
    <property type="nucleotide sequence ID" value="XM_008079884.1"/>
</dbReference>
<dbReference type="Proteomes" id="UP000016922">
    <property type="component" value="Unassembled WGS sequence"/>
</dbReference>
<feature type="transmembrane region" description="Helical" evidence="2">
    <location>
        <begin position="28"/>
        <end position="48"/>
    </location>
</feature>
<evidence type="ECO:0000313" key="3">
    <source>
        <dbReference type="EMBL" id="EPE35088.1"/>
    </source>
</evidence>
<gene>
    <name evidence="3" type="ORF">GLAREA_10784</name>
</gene>
<dbReference type="OrthoDB" id="3546888at2759"/>
<keyword evidence="2" id="KW-0812">Transmembrane</keyword>
<sequence length="113" mass="12233">MFKEVIVSAAIILGFFLNLFFVEHPNVTSYTITFAISMVVITPFALWWRYRGILAKKAEETEGYEQLSMGSLAVSDALSLVAPITGRGGERTGDADVEKGVKEVVGEEAGEGS</sequence>